<keyword evidence="2" id="KW-0732">Signal</keyword>
<evidence type="ECO:0000313" key="4">
    <source>
        <dbReference type="Proteomes" id="UP001174936"/>
    </source>
</evidence>
<feature type="chain" id="PRO_5041274546" description="Secreted protein" evidence="2">
    <location>
        <begin position="24"/>
        <end position="251"/>
    </location>
</feature>
<dbReference type="Proteomes" id="UP001174936">
    <property type="component" value="Unassembled WGS sequence"/>
</dbReference>
<evidence type="ECO:0000313" key="3">
    <source>
        <dbReference type="EMBL" id="KAK0655443.1"/>
    </source>
</evidence>
<proteinExistence type="predicted"/>
<evidence type="ECO:0000256" key="1">
    <source>
        <dbReference type="SAM" id="MobiDB-lite"/>
    </source>
</evidence>
<keyword evidence="4" id="KW-1185">Reference proteome</keyword>
<evidence type="ECO:0000256" key="2">
    <source>
        <dbReference type="SAM" id="SignalP"/>
    </source>
</evidence>
<name>A0AA39YMV4_9PEZI</name>
<reference evidence="3" key="1">
    <citation type="submission" date="2023-06" db="EMBL/GenBank/DDBJ databases">
        <title>Genome-scale phylogeny and comparative genomics of the fungal order Sordariales.</title>
        <authorList>
            <consortium name="Lawrence Berkeley National Laboratory"/>
            <person name="Hensen N."/>
            <person name="Bonometti L."/>
            <person name="Westerberg I."/>
            <person name="Brannstrom I.O."/>
            <person name="Guillou S."/>
            <person name="Cros-Aarteil S."/>
            <person name="Calhoun S."/>
            <person name="Haridas S."/>
            <person name="Kuo A."/>
            <person name="Mondo S."/>
            <person name="Pangilinan J."/>
            <person name="Riley R."/>
            <person name="Labutti K."/>
            <person name="Andreopoulos B."/>
            <person name="Lipzen A."/>
            <person name="Chen C."/>
            <person name="Yanf M."/>
            <person name="Daum C."/>
            <person name="Ng V."/>
            <person name="Clum A."/>
            <person name="Steindorff A."/>
            <person name="Ohm R."/>
            <person name="Martin F."/>
            <person name="Silar P."/>
            <person name="Natvig D."/>
            <person name="Lalanne C."/>
            <person name="Gautier V."/>
            <person name="Ament-Velasquez S.L."/>
            <person name="Kruys A."/>
            <person name="Hutchinson M.I."/>
            <person name="Powell A.J."/>
            <person name="Barry K."/>
            <person name="Miller A.N."/>
            <person name="Grigoriev I.V."/>
            <person name="Debuchy R."/>
            <person name="Gladieux P."/>
            <person name="Thoren M.H."/>
            <person name="Johannesson H."/>
        </authorList>
    </citation>
    <scope>NUCLEOTIDE SEQUENCE</scope>
    <source>
        <strain evidence="3">SMH2532-1</strain>
    </source>
</reference>
<feature type="compositionally biased region" description="Basic residues" evidence="1">
    <location>
        <begin position="70"/>
        <end position="79"/>
    </location>
</feature>
<feature type="signal peptide" evidence="2">
    <location>
        <begin position="1"/>
        <end position="23"/>
    </location>
</feature>
<sequence>MMAGMNLWLVRVVFFVTHLPGWCLERMWANTWGIETRGWGPGDRSRVRCKFPKSNRGATEQDCASDPDKIRKKKPRKGARPNATHSTRRRWERKVLQRVTPTERMHRRARRAQSSPAATGRSRAICALRTWKKAGGSMHRLKWPSHVNPSSCLLLVWSSRRRDPTMQSHAMQWTHTIHPRLPMPAPPRPLADRRPSFAWGGCESVSRPRWVARVPFFFWHGAVQRVGLGSIDWPSLQPLHPELSQPCEREP</sequence>
<dbReference type="EMBL" id="JAULSV010000001">
    <property type="protein sequence ID" value="KAK0655443.1"/>
    <property type="molecule type" value="Genomic_DNA"/>
</dbReference>
<dbReference type="AlphaFoldDB" id="A0AA39YMV4"/>
<gene>
    <name evidence="3" type="ORF">B0T16DRAFT_11492</name>
</gene>
<accession>A0AA39YMV4</accession>
<comment type="caution">
    <text evidence="3">The sequence shown here is derived from an EMBL/GenBank/DDBJ whole genome shotgun (WGS) entry which is preliminary data.</text>
</comment>
<evidence type="ECO:0008006" key="5">
    <source>
        <dbReference type="Google" id="ProtNLM"/>
    </source>
</evidence>
<feature type="region of interest" description="Disordered" evidence="1">
    <location>
        <begin position="51"/>
        <end position="121"/>
    </location>
</feature>
<protein>
    <recommendedName>
        <fullName evidence="5">Secreted protein</fullName>
    </recommendedName>
</protein>
<organism evidence="3 4">
    <name type="scientific">Cercophora newfieldiana</name>
    <dbReference type="NCBI Taxonomy" id="92897"/>
    <lineage>
        <taxon>Eukaryota</taxon>
        <taxon>Fungi</taxon>
        <taxon>Dikarya</taxon>
        <taxon>Ascomycota</taxon>
        <taxon>Pezizomycotina</taxon>
        <taxon>Sordariomycetes</taxon>
        <taxon>Sordariomycetidae</taxon>
        <taxon>Sordariales</taxon>
        <taxon>Lasiosphaeriaceae</taxon>
        <taxon>Cercophora</taxon>
    </lineage>
</organism>